<dbReference type="EMBL" id="JAJKFW010000003">
    <property type="protein sequence ID" value="MCC9640979.1"/>
    <property type="molecule type" value="Genomic_DNA"/>
</dbReference>
<dbReference type="PANTHER" id="PTHR37292">
    <property type="entry name" value="VNG6097C"/>
    <property type="match status" value="1"/>
</dbReference>
<accession>A0ABS8NBS8</accession>
<name>A0ABS8NBS8_9BACT</name>
<dbReference type="RefSeq" id="WP_230270781.1">
    <property type="nucleotide sequence ID" value="NZ_JAJKFW010000003.1"/>
</dbReference>
<gene>
    <name evidence="2" type="ORF">LOC71_01745</name>
</gene>
<sequence>MSEPITIKKLLERISSGDIRIPAFQRDFVWEPEQVAFLLDSIYKEFPIGTVILWKTDKRLNTEKKLGVFELPEPQKDYPVNYVLDGQQRLTSLFSVFQNELEPTSDEWVDVYFDLLAEENVQESTFLALDTDEVDPDRHFPVKTFFDSIAYRKATEDLSDELKVKVDSVQDKFRTYLIPNEIFETDDRNKVAIVFERINRAGTELNIFELLAAWSWSDQFDLVDRFDELQDQISDHGFDELCNDRDLQLRICAGIITGSATPKSILDLQGEEIRRRFSEIENGILGALDFLKREIGICHFKLLPFPGLLVPLSTFFATDKAEGKPLSDKQREVLIRWFWRSVLTRRFSAGVNERQSADIVSMVGLKDNEDFAFKQPRAEINFDFMTANFSSGNANSKTLIVLLNQLQPRSLLSGAAVDLDKVLKKSSKHEYHHVFPQKHLEREGYERKESNVLANICFLTRSDNNTIRDKSPDVYAKQIPSGKRGEYLDGALLPSNFDALSYEDYIKARAELLRLKAYELMA</sequence>
<dbReference type="PANTHER" id="PTHR37292:SF2">
    <property type="entry name" value="DUF262 DOMAIN-CONTAINING PROTEIN"/>
    <property type="match status" value="1"/>
</dbReference>
<comment type="caution">
    <text evidence="2">The sequence shown here is derived from an EMBL/GenBank/DDBJ whole genome shotgun (WGS) entry which is preliminary data.</text>
</comment>
<proteinExistence type="predicted"/>
<feature type="domain" description="GmrSD restriction endonucleases N-terminal" evidence="1">
    <location>
        <begin position="7"/>
        <end position="214"/>
    </location>
</feature>
<dbReference type="InterPro" id="IPR004919">
    <property type="entry name" value="GmrSD_N"/>
</dbReference>
<dbReference type="Proteomes" id="UP001430306">
    <property type="component" value="Unassembled WGS sequence"/>
</dbReference>
<dbReference type="Pfam" id="PF03235">
    <property type="entry name" value="GmrSD_N"/>
    <property type="match status" value="1"/>
</dbReference>
<evidence type="ECO:0000313" key="2">
    <source>
        <dbReference type="EMBL" id="MCC9640979.1"/>
    </source>
</evidence>
<keyword evidence="3" id="KW-1185">Reference proteome</keyword>
<protein>
    <submittedName>
        <fullName evidence="2">DUF262 domain-containing protein</fullName>
    </submittedName>
</protein>
<reference evidence="2" key="1">
    <citation type="submission" date="2021-11" db="EMBL/GenBank/DDBJ databases">
        <title>Genome sequence.</title>
        <authorList>
            <person name="Sun Q."/>
        </authorList>
    </citation>
    <scope>NUCLEOTIDE SEQUENCE</scope>
    <source>
        <strain evidence="2">JC740</strain>
    </source>
</reference>
<evidence type="ECO:0000313" key="3">
    <source>
        <dbReference type="Proteomes" id="UP001430306"/>
    </source>
</evidence>
<evidence type="ECO:0000259" key="1">
    <source>
        <dbReference type="Pfam" id="PF03235"/>
    </source>
</evidence>
<organism evidence="2 3">
    <name type="scientific">Rhodopirellula halodulae</name>
    <dbReference type="NCBI Taxonomy" id="2894198"/>
    <lineage>
        <taxon>Bacteria</taxon>
        <taxon>Pseudomonadati</taxon>
        <taxon>Planctomycetota</taxon>
        <taxon>Planctomycetia</taxon>
        <taxon>Pirellulales</taxon>
        <taxon>Pirellulaceae</taxon>
        <taxon>Rhodopirellula</taxon>
    </lineage>
</organism>